<dbReference type="InterPro" id="IPR023298">
    <property type="entry name" value="ATPase_P-typ_TM_dom_sf"/>
</dbReference>
<dbReference type="PRINTS" id="PR00941">
    <property type="entry name" value="CDATPASE"/>
</dbReference>
<dbReference type="SUPFAM" id="SSF81665">
    <property type="entry name" value="Calcium ATPase, transmembrane domain M"/>
    <property type="match status" value="1"/>
</dbReference>
<gene>
    <name evidence="19" type="ORF">AKJ45_03750</name>
</gene>
<comment type="caution">
    <text evidence="19">The sequence shown here is derived from an EMBL/GenBank/DDBJ whole genome shotgun (WGS) entry which is preliminary data.</text>
</comment>
<evidence type="ECO:0000256" key="12">
    <source>
        <dbReference type="ARBA" id="ARBA00022989"/>
    </source>
</evidence>
<feature type="transmembrane region" description="Helical" evidence="17">
    <location>
        <begin position="180"/>
        <end position="201"/>
    </location>
</feature>
<keyword evidence="10" id="KW-0460">Magnesium</keyword>
<dbReference type="Proteomes" id="UP000070565">
    <property type="component" value="Unassembled WGS sequence"/>
</dbReference>
<dbReference type="InterPro" id="IPR008250">
    <property type="entry name" value="ATPase_P-typ_transduc_dom_A_sf"/>
</dbReference>
<keyword evidence="14" id="KW-0406">Ion transport</keyword>
<evidence type="ECO:0000256" key="2">
    <source>
        <dbReference type="ARBA" id="ARBA00006024"/>
    </source>
</evidence>
<evidence type="ECO:0000256" key="14">
    <source>
        <dbReference type="ARBA" id="ARBA00023065"/>
    </source>
</evidence>
<sequence>MTCASCAQTVENALNKMEGVKANVNLATEKATIEHDPEVSLEQLKEAIEESGYESVGISGEEGETREIHLNIEGMTCAACASKIEKSLNKLEGVNRVNVNLATDRATIEYDPSLVSITDFRHAVDEAGYRVASEEEVDKSIQQMKKARRRMLIAWILTIPIIAWMIPEMIFGIYWPSESIYHLGLILLAVPVLILAGGATFKSAGKSLTHKSANMDVLISMGSGVAFLTGPFVFFTPIFNYAGVAGMIMAFHLTGRYVEAKAKGRASQAIRKLMKLEAKSARIIKDGEEKEIPIREVEPGDVMIVRPGEKIPTDGEVVEGESSVDESMATGESMPVSKKKGDEVIGATINQEGALRVKATKVGKDTFLAQVIKMVEEAQGTKVPIQEFADRVTSYFVPAILGIATITLVLWLTIPGTIGVVAGWAQSFLPWVDPTLGTVTLAIFATVAVLVIACPCALGLATPTALMVGSGKGAENGILIRKGEAIQTLKDVHTIVLDKTGTLTKGKPSLTDV</sequence>
<dbReference type="PROSITE" id="PS00154">
    <property type="entry name" value="ATPASE_E1_E2"/>
    <property type="match status" value="1"/>
</dbReference>
<evidence type="ECO:0000256" key="17">
    <source>
        <dbReference type="SAM" id="Phobius"/>
    </source>
</evidence>
<feature type="domain" description="HMA" evidence="18">
    <location>
        <begin position="1"/>
        <end position="56"/>
    </location>
</feature>
<keyword evidence="3" id="KW-0813">Transport</keyword>
<evidence type="ECO:0000259" key="18">
    <source>
        <dbReference type="PROSITE" id="PS50846"/>
    </source>
</evidence>
<dbReference type="PROSITE" id="PS50846">
    <property type="entry name" value="HMA_2"/>
    <property type="match status" value="2"/>
</dbReference>
<dbReference type="InterPro" id="IPR023214">
    <property type="entry name" value="HAD_sf"/>
</dbReference>
<evidence type="ECO:0000313" key="19">
    <source>
        <dbReference type="EMBL" id="KXB02066.1"/>
    </source>
</evidence>
<keyword evidence="5" id="KW-0479">Metal-binding</keyword>
<dbReference type="GO" id="GO:0005524">
    <property type="term" value="F:ATP binding"/>
    <property type="evidence" value="ECO:0007669"/>
    <property type="project" value="UniProtKB-KW"/>
</dbReference>
<protein>
    <submittedName>
        <fullName evidence="19">ATPase</fullName>
    </submittedName>
</protein>
<dbReference type="PANTHER" id="PTHR43520:SF8">
    <property type="entry name" value="P-TYPE CU(+) TRANSPORTER"/>
    <property type="match status" value="1"/>
</dbReference>
<dbReference type="GO" id="GO:0005507">
    <property type="term" value="F:copper ion binding"/>
    <property type="evidence" value="ECO:0007669"/>
    <property type="project" value="InterPro"/>
</dbReference>
<evidence type="ECO:0000256" key="16">
    <source>
        <dbReference type="SAM" id="MobiDB-lite"/>
    </source>
</evidence>
<dbReference type="InterPro" id="IPR017969">
    <property type="entry name" value="Heavy-metal-associated_CS"/>
</dbReference>
<evidence type="ECO:0000256" key="9">
    <source>
        <dbReference type="ARBA" id="ARBA00022840"/>
    </source>
</evidence>
<dbReference type="InterPro" id="IPR001757">
    <property type="entry name" value="P_typ_ATPase"/>
</dbReference>
<evidence type="ECO:0000256" key="7">
    <source>
        <dbReference type="ARBA" id="ARBA00022741"/>
    </source>
</evidence>
<keyword evidence="13" id="KW-0186">Copper</keyword>
<name>A0A133V6N3_9EURY</name>
<comment type="subcellular location">
    <subcellularLocation>
        <location evidence="1">Endomembrane system</location>
        <topology evidence="1">Multi-pass membrane protein</topology>
    </subcellularLocation>
</comment>
<keyword evidence="9" id="KW-0067">ATP-binding</keyword>
<dbReference type="PRINTS" id="PR00119">
    <property type="entry name" value="CATATPASE"/>
</dbReference>
<keyword evidence="11" id="KW-1278">Translocase</keyword>
<dbReference type="GO" id="GO:0043682">
    <property type="term" value="F:P-type divalent copper transporter activity"/>
    <property type="evidence" value="ECO:0007669"/>
    <property type="project" value="TreeGrafter"/>
</dbReference>
<proteinExistence type="inferred from homology"/>
<dbReference type="InterPro" id="IPR018303">
    <property type="entry name" value="ATPase_P-typ_P_site"/>
</dbReference>
<evidence type="ECO:0000256" key="10">
    <source>
        <dbReference type="ARBA" id="ARBA00022842"/>
    </source>
</evidence>
<dbReference type="FunFam" id="2.70.150.10:FF:000002">
    <property type="entry name" value="Copper-transporting ATPase 1, putative"/>
    <property type="match status" value="1"/>
</dbReference>
<evidence type="ECO:0000256" key="8">
    <source>
        <dbReference type="ARBA" id="ARBA00022796"/>
    </source>
</evidence>
<evidence type="ECO:0000256" key="4">
    <source>
        <dbReference type="ARBA" id="ARBA00022692"/>
    </source>
</evidence>
<feature type="transmembrane region" description="Helical" evidence="17">
    <location>
        <begin position="152"/>
        <end position="174"/>
    </location>
</feature>
<keyword evidence="7" id="KW-0547">Nucleotide-binding</keyword>
<evidence type="ECO:0000256" key="6">
    <source>
        <dbReference type="ARBA" id="ARBA00022737"/>
    </source>
</evidence>
<dbReference type="InterPro" id="IPR006121">
    <property type="entry name" value="HMA_dom"/>
</dbReference>
<feature type="domain" description="HMA" evidence="18">
    <location>
        <begin position="66"/>
        <end position="132"/>
    </location>
</feature>
<dbReference type="InterPro" id="IPR027256">
    <property type="entry name" value="P-typ_ATPase_IB"/>
</dbReference>
<dbReference type="InterPro" id="IPR036163">
    <property type="entry name" value="HMA_dom_sf"/>
</dbReference>
<dbReference type="InterPro" id="IPR006122">
    <property type="entry name" value="HMA_Cu_ion-bd"/>
</dbReference>
<dbReference type="Pfam" id="PF00122">
    <property type="entry name" value="E1-E2_ATPase"/>
    <property type="match status" value="1"/>
</dbReference>
<feature type="non-terminal residue" evidence="19">
    <location>
        <position position="513"/>
    </location>
</feature>
<feature type="transmembrane region" description="Helical" evidence="17">
    <location>
        <begin position="238"/>
        <end position="258"/>
    </location>
</feature>
<evidence type="ECO:0000256" key="11">
    <source>
        <dbReference type="ARBA" id="ARBA00022967"/>
    </source>
</evidence>
<reference evidence="19 20" key="1">
    <citation type="journal article" date="2016" name="Sci. Rep.">
        <title>Metabolic traits of an uncultured archaeal lineage -MSBL1- from brine pools of the Red Sea.</title>
        <authorList>
            <person name="Mwirichia R."/>
            <person name="Alam I."/>
            <person name="Rashid M."/>
            <person name="Vinu M."/>
            <person name="Ba-Alawi W."/>
            <person name="Anthony Kamau A."/>
            <person name="Kamanda Ngugi D."/>
            <person name="Goker M."/>
            <person name="Klenk H.P."/>
            <person name="Bajic V."/>
            <person name="Stingl U."/>
        </authorList>
    </citation>
    <scope>NUCLEOTIDE SEQUENCE [LARGE SCALE GENOMIC DNA]</scope>
    <source>
        <strain evidence="19">SCGC-AAA261F19</strain>
    </source>
</reference>
<dbReference type="Gene3D" id="3.40.50.1000">
    <property type="entry name" value="HAD superfamily/HAD-like"/>
    <property type="match status" value="1"/>
</dbReference>
<dbReference type="EMBL" id="LHXZ01000073">
    <property type="protein sequence ID" value="KXB02066.1"/>
    <property type="molecule type" value="Genomic_DNA"/>
</dbReference>
<dbReference type="Pfam" id="PF00403">
    <property type="entry name" value="HMA"/>
    <property type="match status" value="2"/>
</dbReference>
<dbReference type="NCBIfam" id="TIGR01494">
    <property type="entry name" value="ATPase_P-type"/>
    <property type="match status" value="1"/>
</dbReference>
<keyword evidence="15 17" id="KW-0472">Membrane</keyword>
<dbReference type="InterPro" id="IPR059000">
    <property type="entry name" value="ATPase_P-type_domA"/>
</dbReference>
<evidence type="ECO:0000256" key="1">
    <source>
        <dbReference type="ARBA" id="ARBA00004127"/>
    </source>
</evidence>
<dbReference type="PROSITE" id="PS01047">
    <property type="entry name" value="HMA_1"/>
    <property type="match status" value="1"/>
</dbReference>
<evidence type="ECO:0000256" key="3">
    <source>
        <dbReference type="ARBA" id="ARBA00022448"/>
    </source>
</evidence>
<evidence type="ECO:0000256" key="15">
    <source>
        <dbReference type="ARBA" id="ARBA00023136"/>
    </source>
</evidence>
<comment type="similarity">
    <text evidence="2">Belongs to the cation transport ATPase (P-type) (TC 3.A.3) family. Type IB subfamily.</text>
</comment>
<dbReference type="GO" id="GO:0055070">
    <property type="term" value="P:copper ion homeostasis"/>
    <property type="evidence" value="ECO:0007669"/>
    <property type="project" value="TreeGrafter"/>
</dbReference>
<dbReference type="NCBIfam" id="TIGR00003">
    <property type="entry name" value="copper ion binding protein"/>
    <property type="match status" value="2"/>
</dbReference>
<accession>A0A133V6N3</accession>
<organism evidence="19 20">
    <name type="scientific">candidate division MSBL1 archaeon SCGC-AAA261F19</name>
    <dbReference type="NCBI Taxonomy" id="1698275"/>
    <lineage>
        <taxon>Archaea</taxon>
        <taxon>Methanobacteriati</taxon>
        <taxon>Methanobacteriota</taxon>
        <taxon>candidate division MSBL1</taxon>
    </lineage>
</organism>
<keyword evidence="8" id="KW-0187">Copper transport</keyword>
<dbReference type="FunFam" id="3.30.70.100:FF:000005">
    <property type="entry name" value="Copper-exporting P-type ATPase A"/>
    <property type="match status" value="2"/>
</dbReference>
<dbReference type="SUPFAM" id="SSF55008">
    <property type="entry name" value="HMA, heavy metal-associated domain"/>
    <property type="match status" value="2"/>
</dbReference>
<keyword evidence="4 17" id="KW-0812">Transmembrane</keyword>
<evidence type="ECO:0000256" key="5">
    <source>
        <dbReference type="ARBA" id="ARBA00022723"/>
    </source>
</evidence>
<feature type="region of interest" description="Disordered" evidence="16">
    <location>
        <begin position="315"/>
        <end position="336"/>
    </location>
</feature>
<dbReference type="SUPFAM" id="SSF81653">
    <property type="entry name" value="Calcium ATPase, transduction domain A"/>
    <property type="match status" value="1"/>
</dbReference>
<keyword evidence="6" id="KW-0677">Repeat</keyword>
<keyword evidence="12 17" id="KW-1133">Transmembrane helix</keyword>
<dbReference type="PANTHER" id="PTHR43520">
    <property type="entry name" value="ATP7, ISOFORM B"/>
    <property type="match status" value="1"/>
</dbReference>
<feature type="transmembrane region" description="Helical" evidence="17">
    <location>
        <begin position="213"/>
        <end position="232"/>
    </location>
</feature>
<feature type="transmembrane region" description="Helical" evidence="17">
    <location>
        <begin position="436"/>
        <end position="461"/>
    </location>
</feature>
<dbReference type="Gene3D" id="3.30.70.100">
    <property type="match status" value="2"/>
</dbReference>
<dbReference type="GO" id="GO:0016020">
    <property type="term" value="C:membrane"/>
    <property type="evidence" value="ECO:0007669"/>
    <property type="project" value="InterPro"/>
</dbReference>
<keyword evidence="20" id="KW-1185">Reference proteome</keyword>
<dbReference type="GO" id="GO:0016887">
    <property type="term" value="F:ATP hydrolysis activity"/>
    <property type="evidence" value="ECO:0007669"/>
    <property type="project" value="InterPro"/>
</dbReference>
<dbReference type="Gene3D" id="2.70.150.10">
    <property type="entry name" value="Calcium-transporting ATPase, cytoplasmic transduction domain A"/>
    <property type="match status" value="1"/>
</dbReference>
<evidence type="ECO:0000313" key="20">
    <source>
        <dbReference type="Proteomes" id="UP000070565"/>
    </source>
</evidence>
<dbReference type="GO" id="GO:0012505">
    <property type="term" value="C:endomembrane system"/>
    <property type="evidence" value="ECO:0007669"/>
    <property type="project" value="UniProtKB-SubCell"/>
</dbReference>
<feature type="transmembrane region" description="Helical" evidence="17">
    <location>
        <begin position="395"/>
        <end position="424"/>
    </location>
</feature>
<evidence type="ECO:0000256" key="13">
    <source>
        <dbReference type="ARBA" id="ARBA00023008"/>
    </source>
</evidence>
<dbReference type="CDD" id="cd00371">
    <property type="entry name" value="HMA"/>
    <property type="match status" value="2"/>
</dbReference>
<dbReference type="AlphaFoldDB" id="A0A133V6N3"/>